<protein>
    <recommendedName>
        <fullName evidence="2">inorganic diphosphatase</fullName>
        <ecNumber evidence="2">3.6.1.1</ecNumber>
    </recommendedName>
    <alternativeName>
        <fullName evidence="6">Pyrophosphate phospho-hydrolase</fullName>
    </alternativeName>
</protein>
<organism evidence="10 11">
    <name type="scientific">Diplocloster modestus</name>
    <dbReference type="NCBI Taxonomy" id="2850322"/>
    <lineage>
        <taxon>Bacteria</taxon>
        <taxon>Bacillati</taxon>
        <taxon>Bacillota</taxon>
        <taxon>Clostridia</taxon>
        <taxon>Lachnospirales</taxon>
        <taxon>Lachnospiraceae</taxon>
        <taxon>Diplocloster</taxon>
    </lineage>
</organism>
<dbReference type="NCBIfam" id="NF011442">
    <property type="entry name" value="PRK14869.1-4"/>
    <property type="match status" value="1"/>
</dbReference>
<evidence type="ECO:0000256" key="8">
    <source>
        <dbReference type="PROSITE-ProRule" id="PRU00703"/>
    </source>
</evidence>
<accession>A0ABS6KAX8</accession>
<dbReference type="Pfam" id="PF07085">
    <property type="entry name" value="DRTGG"/>
    <property type="match status" value="1"/>
</dbReference>
<dbReference type="InterPro" id="IPR038763">
    <property type="entry name" value="DHH_sf"/>
</dbReference>
<keyword evidence="11" id="KW-1185">Reference proteome</keyword>
<dbReference type="SUPFAM" id="SSF54631">
    <property type="entry name" value="CBS-domain pair"/>
    <property type="match status" value="1"/>
</dbReference>
<evidence type="ECO:0000256" key="7">
    <source>
        <dbReference type="ARBA" id="ARBA00047820"/>
    </source>
</evidence>
<feature type="domain" description="CBS" evidence="9">
    <location>
        <begin position="76"/>
        <end position="132"/>
    </location>
</feature>
<evidence type="ECO:0000256" key="5">
    <source>
        <dbReference type="ARBA" id="ARBA00023211"/>
    </source>
</evidence>
<evidence type="ECO:0000256" key="4">
    <source>
        <dbReference type="ARBA" id="ARBA00022801"/>
    </source>
</evidence>
<dbReference type="Pfam" id="PF00571">
    <property type="entry name" value="CBS"/>
    <property type="match status" value="2"/>
</dbReference>
<dbReference type="EC" id="3.6.1.1" evidence="2"/>
<keyword evidence="5" id="KW-0464">Manganese</keyword>
<dbReference type="Pfam" id="PF02833">
    <property type="entry name" value="DHHA2"/>
    <property type="match status" value="1"/>
</dbReference>
<dbReference type="Pfam" id="PF01368">
    <property type="entry name" value="DHH"/>
    <property type="match status" value="1"/>
</dbReference>
<dbReference type="RefSeq" id="WP_238727081.1">
    <property type="nucleotide sequence ID" value="NZ_JAHQCX010000012.1"/>
</dbReference>
<comment type="caution">
    <text evidence="10">The sequence shown here is derived from an EMBL/GenBank/DDBJ whole genome shotgun (WGS) entry which is preliminary data.</text>
</comment>
<proteinExistence type="predicted"/>
<dbReference type="SUPFAM" id="SSF64182">
    <property type="entry name" value="DHH phosphoesterases"/>
    <property type="match status" value="1"/>
</dbReference>
<evidence type="ECO:0000313" key="11">
    <source>
        <dbReference type="Proteomes" id="UP001314681"/>
    </source>
</evidence>
<dbReference type="InterPro" id="IPR038222">
    <property type="entry name" value="DHHA2_dom_sf"/>
</dbReference>
<evidence type="ECO:0000256" key="3">
    <source>
        <dbReference type="ARBA" id="ARBA00022723"/>
    </source>
</evidence>
<evidence type="ECO:0000259" key="9">
    <source>
        <dbReference type="PROSITE" id="PS51371"/>
    </source>
</evidence>
<dbReference type="Gene3D" id="3.40.1390.20">
    <property type="entry name" value="HprK N-terminal domain-like"/>
    <property type="match status" value="1"/>
</dbReference>
<dbReference type="Gene3D" id="3.10.580.10">
    <property type="entry name" value="CBS-domain"/>
    <property type="match status" value="1"/>
</dbReference>
<evidence type="ECO:0000256" key="1">
    <source>
        <dbReference type="ARBA" id="ARBA00001936"/>
    </source>
</evidence>
<dbReference type="PANTHER" id="PTHR12112:SF22">
    <property type="entry name" value="MANGANESE-DEPENDENT INORGANIC PYROPHOSPHATASE-RELATED"/>
    <property type="match status" value="1"/>
</dbReference>
<comment type="catalytic activity">
    <reaction evidence="7">
        <text>diphosphate + H2O = 2 phosphate + H(+)</text>
        <dbReference type="Rhea" id="RHEA:24576"/>
        <dbReference type="ChEBI" id="CHEBI:15377"/>
        <dbReference type="ChEBI" id="CHEBI:15378"/>
        <dbReference type="ChEBI" id="CHEBI:33019"/>
        <dbReference type="ChEBI" id="CHEBI:43474"/>
        <dbReference type="EC" id="3.6.1.1"/>
    </reaction>
</comment>
<reference evidence="10 11" key="1">
    <citation type="submission" date="2021-06" db="EMBL/GenBank/DDBJ databases">
        <title>Description of novel taxa of the family Lachnospiraceae.</title>
        <authorList>
            <person name="Chaplin A.V."/>
            <person name="Sokolova S.R."/>
            <person name="Pikina A.P."/>
            <person name="Korzhanova M."/>
            <person name="Belova V."/>
            <person name="Korostin D."/>
            <person name="Efimov B.A."/>
        </authorList>
    </citation>
    <scope>NUCLEOTIDE SEQUENCE [LARGE SCALE GENOMIC DNA]</scope>
    <source>
        <strain evidence="10 11">ASD4241</strain>
    </source>
</reference>
<keyword evidence="8" id="KW-0129">CBS domain</keyword>
<dbReference type="InterPro" id="IPR000644">
    <property type="entry name" value="CBS_dom"/>
</dbReference>
<dbReference type="Proteomes" id="UP001314681">
    <property type="component" value="Unassembled WGS sequence"/>
</dbReference>
<dbReference type="GO" id="GO:0004427">
    <property type="term" value="F:inorganic diphosphate phosphatase activity"/>
    <property type="evidence" value="ECO:0007669"/>
    <property type="project" value="UniProtKB-EC"/>
</dbReference>
<dbReference type="InterPro" id="IPR028979">
    <property type="entry name" value="Ser_kin/Pase_Hpr-like_N_sf"/>
</dbReference>
<keyword evidence="4 10" id="KW-0378">Hydrolase</keyword>
<name>A0ABS6KAX8_9FIRM</name>
<dbReference type="SMART" id="SM01131">
    <property type="entry name" value="DHHA2"/>
    <property type="match status" value="1"/>
</dbReference>
<sequence>MDDNRKIYVIGHKNPDTDSICSAIAYADFKRKTAQGNFIAKRAGQINEETQYVLNRFQASAPGYLSSVYTQVRDVEIRKTQGVEESISLKKAWGLMKESGIVTLPVTSKVNQLEGLITIGDIATSYMEVYDSRILSTARTQYKNILETLDGTMVEGNPHAYFIKGKVVIAATSPDLMEDYVEDDDLVILGNRYESQLCAIEMNAACLIVCEGAKVSQTIRKLARERSCQVISTPHDTYTVARLINQSMPIKHFMTRENLITFTTDDLIDNIKDIMARKRHREFPVVDKRGIYIGMISRRNLLNMNRKQLILVDHNEKSQAVDGIESAEILEIIDHHRLGTIETITPVFFRNQPLGCTATIISQMYRERNIEIPVRIAGLLCAAIISDTLMFRSPTCTVEDRAAAEHLAGIAGIDDLPTFAHDMFRAGSNLNSKSPEEIFYQDFKKFNVSDVSFGVGQINSMEQSELEEIKGKLIPYMEKAFREHDVTMMFFMLTNIIDERTELICYGGSSRELAAEAFSLSGDTDSMMLEGVVSRKKQLIPAFVTVLQQ</sequence>
<keyword evidence="3" id="KW-0479">Metal-binding</keyword>
<gene>
    <name evidence="10" type="ORF">KTH90_16750</name>
</gene>
<evidence type="ECO:0000256" key="2">
    <source>
        <dbReference type="ARBA" id="ARBA00012146"/>
    </source>
</evidence>
<dbReference type="NCBIfam" id="NF011443">
    <property type="entry name" value="PRK14869.1-5"/>
    <property type="match status" value="1"/>
</dbReference>
<dbReference type="InterPro" id="IPR010766">
    <property type="entry name" value="DRTGG"/>
</dbReference>
<feature type="domain" description="CBS" evidence="9">
    <location>
        <begin position="254"/>
        <end position="311"/>
    </location>
</feature>
<evidence type="ECO:0000313" key="10">
    <source>
        <dbReference type="EMBL" id="MBU9727661.1"/>
    </source>
</evidence>
<dbReference type="InterPro" id="IPR004097">
    <property type="entry name" value="DHHA2"/>
</dbReference>
<dbReference type="SUPFAM" id="SSF75138">
    <property type="entry name" value="HprK N-terminal domain-like"/>
    <property type="match status" value="1"/>
</dbReference>
<dbReference type="Gene3D" id="3.10.310.20">
    <property type="entry name" value="DHHA2 domain"/>
    <property type="match status" value="1"/>
</dbReference>
<comment type="cofactor">
    <cofactor evidence="1">
        <name>Mn(2+)</name>
        <dbReference type="ChEBI" id="CHEBI:29035"/>
    </cofactor>
</comment>
<dbReference type="PANTHER" id="PTHR12112">
    <property type="entry name" value="BNIP - RELATED"/>
    <property type="match status" value="1"/>
</dbReference>
<evidence type="ECO:0000256" key="6">
    <source>
        <dbReference type="ARBA" id="ARBA00032535"/>
    </source>
</evidence>
<dbReference type="InterPro" id="IPR046342">
    <property type="entry name" value="CBS_dom_sf"/>
</dbReference>
<dbReference type="InterPro" id="IPR001667">
    <property type="entry name" value="DDH_dom"/>
</dbReference>
<dbReference type="EMBL" id="JAHQCX010000012">
    <property type="protein sequence ID" value="MBU9727661.1"/>
    <property type="molecule type" value="Genomic_DNA"/>
</dbReference>
<dbReference type="SMART" id="SM00116">
    <property type="entry name" value="CBS"/>
    <property type="match status" value="2"/>
</dbReference>
<dbReference type="PROSITE" id="PS51371">
    <property type="entry name" value="CBS"/>
    <property type="match status" value="2"/>
</dbReference>